<comment type="subcellular location">
    <subcellularLocation>
        <location evidence="1">Membrane</location>
        <topology evidence="1">Multi-pass membrane protein</topology>
    </subcellularLocation>
</comment>
<protein>
    <submittedName>
        <fullName evidence="9">Cytochrome c biogenesis protein CcsA</fullName>
    </submittedName>
</protein>
<feature type="transmembrane region" description="Helical" evidence="6">
    <location>
        <begin position="652"/>
        <end position="674"/>
    </location>
</feature>
<dbReference type="Proteomes" id="UP000787625">
    <property type="component" value="Unassembled WGS sequence"/>
</dbReference>
<dbReference type="AlphaFoldDB" id="A0A9D2ZUX8"/>
<dbReference type="EMBL" id="DWUP01000171">
    <property type="protein sequence ID" value="HJD53527.1"/>
    <property type="molecule type" value="Genomic_DNA"/>
</dbReference>
<evidence type="ECO:0000313" key="10">
    <source>
        <dbReference type="Proteomes" id="UP000787625"/>
    </source>
</evidence>
<keyword evidence="4 6" id="KW-1133">Transmembrane helix</keyword>
<dbReference type="InterPro" id="IPR045062">
    <property type="entry name" value="Cyt_c_biogenesis_CcsA/CcmC"/>
</dbReference>
<feature type="transmembrane region" description="Helical" evidence="6">
    <location>
        <begin position="71"/>
        <end position="89"/>
    </location>
</feature>
<dbReference type="InterPro" id="IPR002541">
    <property type="entry name" value="Cyt_c_assembly"/>
</dbReference>
<evidence type="ECO:0000256" key="3">
    <source>
        <dbReference type="ARBA" id="ARBA00022748"/>
    </source>
</evidence>
<evidence type="ECO:0000313" key="9">
    <source>
        <dbReference type="EMBL" id="HJD53527.1"/>
    </source>
</evidence>
<comment type="caution">
    <text evidence="9">The sequence shown here is derived from an EMBL/GenBank/DDBJ whole genome shotgun (WGS) entry which is preliminary data.</text>
</comment>
<feature type="transmembrane region" description="Helical" evidence="6">
    <location>
        <begin position="232"/>
        <end position="249"/>
    </location>
</feature>
<reference evidence="9" key="1">
    <citation type="journal article" date="2021" name="PeerJ">
        <title>Extensive microbial diversity within the chicken gut microbiome revealed by metagenomics and culture.</title>
        <authorList>
            <person name="Gilroy R."/>
            <person name="Ravi A."/>
            <person name="Getino M."/>
            <person name="Pursley I."/>
            <person name="Horton D.L."/>
            <person name="Alikhan N.F."/>
            <person name="Baker D."/>
            <person name="Gharbi K."/>
            <person name="Hall N."/>
            <person name="Watson M."/>
            <person name="Adriaenssens E.M."/>
            <person name="Foster-Nyarko E."/>
            <person name="Jarju S."/>
            <person name="Secka A."/>
            <person name="Antonio M."/>
            <person name="Oren A."/>
            <person name="Chaudhuri R.R."/>
            <person name="La Ragione R."/>
            <person name="Hildebrand F."/>
            <person name="Pallen M.J."/>
        </authorList>
    </citation>
    <scope>NUCLEOTIDE SEQUENCE</scope>
    <source>
        <strain evidence="9">MalCec1-1739</strain>
    </source>
</reference>
<feature type="transmembrane region" description="Helical" evidence="6">
    <location>
        <begin position="37"/>
        <end position="59"/>
    </location>
</feature>
<feature type="transmembrane region" description="Helical" evidence="6">
    <location>
        <begin position="192"/>
        <end position="211"/>
    </location>
</feature>
<keyword evidence="2 6" id="KW-0812">Transmembrane</keyword>
<keyword evidence="5 6" id="KW-0472">Membrane</keyword>
<sequence length="743" mass="82039">MKLLKTASFSLIGVIIVTLMAATVIEKAKGTGYVSSHIYGSASFVALWGVTAAISIIYLIRRNVHKRPWTFMLHASFVIIICGAGITHWCGEQGTVHLRTGDDAVTGFVRDDGTTAVMPFGIRLDRFAVAYYPGTRSPMDFTSSVTVTDGTSSLTADVSMNDIFTHDGYRFYQSSYDSDMGGSTLAVSHDPWGIGVTYTGYALLLLSIIGFMFERKSDFRNLISRLGQKRRLMALAAAVLLIPGAASAADDIGGKVLPAPVAEEFGKLYVYYGGRICPLETLARDFTAKLCGRETYKGLTAEQVFTGWMFYYNYWRREPIIKVKGSKARQRLGIDGRWACLSDFFTVTNGYKLDDIMGGGCPPADAKQLREADEKFNLASMATTGALVKIFPCRDPADGTLGWYSQADDLPAGMEHAQWVFVRSSLNYVSELVAQRDYDKVIEVVRKIGEYQAKEAGTALPSPGKTAAERIYNRIDAPRALGIALLCVGIIGFMHYCRAMSRQRNVGRAADATYLIMQCFALALLTVTLGLRWYIAGHIPMSNGFETMQFMAWCALLLSLAARRRFELAVPFGFTTGGMAVMVSMMGESNPQITPLMPVLSSPLLSIHVVMVMVSYALFAFMMLDGVAAIAMALSRRDCDAQIRRLADISRLLAYPAVFSLALGIFIGAVWANISWGRYWGWDPKEVWALITLLIYMTCLHRRSLTVFREPMFFHMFSILAFVSVAITYFGVNFILGGMHSYA</sequence>
<dbReference type="GO" id="GO:0005886">
    <property type="term" value="C:plasma membrane"/>
    <property type="evidence" value="ECO:0007669"/>
    <property type="project" value="TreeGrafter"/>
</dbReference>
<name>A0A9D2ZUX8_9BACT</name>
<keyword evidence="3" id="KW-0201">Cytochrome c-type biogenesis</keyword>
<evidence type="ECO:0000256" key="5">
    <source>
        <dbReference type="ARBA" id="ARBA00023136"/>
    </source>
</evidence>
<feature type="transmembrane region" description="Helical" evidence="6">
    <location>
        <begin position="713"/>
        <end position="736"/>
    </location>
</feature>
<feature type="transmembrane region" description="Helical" evidence="6">
    <location>
        <begin position="607"/>
        <end position="631"/>
    </location>
</feature>
<evidence type="ECO:0000259" key="7">
    <source>
        <dbReference type="Pfam" id="PF01578"/>
    </source>
</evidence>
<feature type="transmembrane region" description="Helical" evidence="6">
    <location>
        <begin position="568"/>
        <end position="587"/>
    </location>
</feature>
<feature type="transmembrane region" description="Helical" evidence="6">
    <location>
        <begin position="512"/>
        <end position="535"/>
    </location>
</feature>
<accession>A0A9D2ZUX8</accession>
<feature type="transmembrane region" description="Helical" evidence="6">
    <location>
        <begin position="7"/>
        <end position="25"/>
    </location>
</feature>
<feature type="transmembrane region" description="Helical" evidence="6">
    <location>
        <begin position="480"/>
        <end position="500"/>
    </location>
</feature>
<dbReference type="PANTHER" id="PTHR30071:SF1">
    <property type="entry name" value="CYTOCHROME B_B6 PROTEIN-RELATED"/>
    <property type="match status" value="1"/>
</dbReference>
<proteinExistence type="predicted"/>
<evidence type="ECO:0000256" key="4">
    <source>
        <dbReference type="ARBA" id="ARBA00022989"/>
    </source>
</evidence>
<dbReference type="Pfam" id="PF05140">
    <property type="entry name" value="ResB"/>
    <property type="match status" value="1"/>
</dbReference>
<dbReference type="GO" id="GO:0017004">
    <property type="term" value="P:cytochrome complex assembly"/>
    <property type="evidence" value="ECO:0007669"/>
    <property type="project" value="UniProtKB-KW"/>
</dbReference>
<evidence type="ECO:0000256" key="1">
    <source>
        <dbReference type="ARBA" id="ARBA00004141"/>
    </source>
</evidence>
<gene>
    <name evidence="9" type="primary">ccsA</name>
    <name evidence="9" type="ORF">IAA93_07380</name>
</gene>
<reference evidence="9" key="2">
    <citation type="submission" date="2021-04" db="EMBL/GenBank/DDBJ databases">
        <authorList>
            <person name="Gilroy R."/>
        </authorList>
    </citation>
    <scope>NUCLEOTIDE SEQUENCE</scope>
    <source>
        <strain evidence="9">MalCec1-1739</strain>
    </source>
</reference>
<organism evidence="9 10">
    <name type="scientific">Candidatus Avibacteroides avistercoris</name>
    <dbReference type="NCBI Taxonomy" id="2840690"/>
    <lineage>
        <taxon>Bacteria</taxon>
        <taxon>Pseudomonadati</taxon>
        <taxon>Bacteroidota</taxon>
        <taxon>Bacteroidia</taxon>
        <taxon>Bacteroidales</taxon>
        <taxon>Bacteroidaceae</taxon>
        <taxon>Bacteroidaceae incertae sedis</taxon>
        <taxon>Candidatus Avibacteroides</taxon>
    </lineage>
</organism>
<feature type="transmembrane region" description="Helical" evidence="6">
    <location>
        <begin position="541"/>
        <end position="561"/>
    </location>
</feature>
<dbReference type="PANTHER" id="PTHR30071">
    <property type="entry name" value="HEME EXPORTER PROTEIN C"/>
    <property type="match status" value="1"/>
</dbReference>
<dbReference type="InterPro" id="IPR007816">
    <property type="entry name" value="ResB-like_domain"/>
</dbReference>
<evidence type="ECO:0000259" key="8">
    <source>
        <dbReference type="Pfam" id="PF05140"/>
    </source>
</evidence>
<evidence type="ECO:0000256" key="6">
    <source>
        <dbReference type="SAM" id="Phobius"/>
    </source>
</evidence>
<dbReference type="GO" id="GO:0020037">
    <property type="term" value="F:heme binding"/>
    <property type="evidence" value="ECO:0007669"/>
    <property type="project" value="InterPro"/>
</dbReference>
<feature type="domain" description="Cytochrome c assembly protein" evidence="7">
    <location>
        <begin position="541"/>
        <end position="740"/>
    </location>
</feature>
<feature type="domain" description="ResB-like" evidence="8">
    <location>
        <begin position="70"/>
        <end position="179"/>
    </location>
</feature>
<dbReference type="Pfam" id="PF01578">
    <property type="entry name" value="Cytochrom_C_asm"/>
    <property type="match status" value="1"/>
</dbReference>
<evidence type="ECO:0000256" key="2">
    <source>
        <dbReference type="ARBA" id="ARBA00022692"/>
    </source>
</evidence>